<feature type="transmembrane region" description="Helical" evidence="1">
    <location>
        <begin position="81"/>
        <end position="104"/>
    </location>
</feature>
<evidence type="ECO:0000313" key="2">
    <source>
        <dbReference type="EMBL" id="KPW96965.1"/>
    </source>
</evidence>
<accession>A0A0P9N4R7</accession>
<reference evidence="2 3" key="1">
    <citation type="submission" date="2015-09" db="EMBL/GenBank/DDBJ databases">
        <title>Genome announcement of multiple Pseudomonas syringae strains.</title>
        <authorList>
            <person name="Thakur S."/>
            <person name="Wang P.W."/>
            <person name="Gong Y."/>
            <person name="Weir B.S."/>
            <person name="Guttman D.S."/>
        </authorList>
    </citation>
    <scope>NUCLEOTIDE SEQUENCE [LARGE SCALE GENOMIC DNA]</scope>
    <source>
        <strain evidence="2 3">ICMP9419</strain>
    </source>
</reference>
<organism evidence="2 3">
    <name type="scientific">Pseudomonas syringae pv. castaneae</name>
    <dbReference type="NCBI Taxonomy" id="264450"/>
    <lineage>
        <taxon>Bacteria</taxon>
        <taxon>Pseudomonadati</taxon>
        <taxon>Pseudomonadota</taxon>
        <taxon>Gammaproteobacteria</taxon>
        <taxon>Pseudomonadales</taxon>
        <taxon>Pseudomonadaceae</taxon>
        <taxon>Pseudomonas</taxon>
        <taxon>Pseudomonas syringae</taxon>
    </lineage>
</organism>
<dbReference type="AlphaFoldDB" id="A0A0P9N4R7"/>
<proteinExistence type="predicted"/>
<sequence length="110" mass="12257">MSRSEGNWHEAVGEAIKAMGADIAEIKRFQQDCERDKNIAMLMQINEKQMTQASTYTNLILVAGYAGFFAFWSTLVAKLPGWVYALSGLLALLSLICFICWELMNRAACG</sequence>
<protein>
    <submittedName>
        <fullName evidence="2">Uncharacterized protein</fullName>
    </submittedName>
</protein>
<keyword evidence="1" id="KW-0472">Membrane</keyword>
<comment type="caution">
    <text evidence="2">The sequence shown here is derived from an EMBL/GenBank/DDBJ whole genome shotgun (WGS) entry which is preliminary data.</text>
</comment>
<keyword evidence="1" id="KW-0812">Transmembrane</keyword>
<dbReference type="Proteomes" id="UP000050381">
    <property type="component" value="Unassembled WGS sequence"/>
</dbReference>
<feature type="non-terminal residue" evidence="2">
    <location>
        <position position="110"/>
    </location>
</feature>
<evidence type="ECO:0000256" key="1">
    <source>
        <dbReference type="SAM" id="Phobius"/>
    </source>
</evidence>
<gene>
    <name evidence="2" type="ORF">ALO79_00219</name>
</gene>
<dbReference type="EMBL" id="LJQD01000195">
    <property type="protein sequence ID" value="KPW96965.1"/>
    <property type="molecule type" value="Genomic_DNA"/>
</dbReference>
<keyword evidence="1" id="KW-1133">Transmembrane helix</keyword>
<feature type="transmembrane region" description="Helical" evidence="1">
    <location>
        <begin position="56"/>
        <end position="75"/>
    </location>
</feature>
<dbReference type="RefSeq" id="WP_057431554.1">
    <property type="nucleotide sequence ID" value="NZ_LJQD01000195.1"/>
</dbReference>
<evidence type="ECO:0000313" key="3">
    <source>
        <dbReference type="Proteomes" id="UP000050381"/>
    </source>
</evidence>
<dbReference type="PATRIC" id="fig|264450.4.peg.240"/>
<name>A0A0P9N4R7_PSESX</name>